<reference evidence="2" key="1">
    <citation type="submission" date="2010-11" db="EMBL/GenBank/DDBJ databases">
        <title>The complete sequence of plasmid of Oceanithermus profundus DSM 14977.</title>
        <authorList>
            <consortium name="US DOE Joint Genome Institute (JGI-PGF)"/>
            <person name="Lucas S."/>
            <person name="Copeland A."/>
            <person name="Lapidus A."/>
            <person name="Bruce D."/>
            <person name="Goodwin L."/>
            <person name="Pitluck S."/>
            <person name="Kyrpides N."/>
            <person name="Mavromatis K."/>
            <person name="Pagani I."/>
            <person name="Ivanova N."/>
            <person name="Zhang X."/>
            <person name="Brettin T."/>
            <person name="Detter J.C."/>
            <person name="Tapia R."/>
            <person name="Han C."/>
            <person name="Land M."/>
            <person name="Hauser L."/>
            <person name="Markowitz V."/>
            <person name="Cheng J.-F."/>
            <person name="Hugenholtz P."/>
            <person name="Woyke T."/>
            <person name="Wu D."/>
            <person name="Tindall B."/>
            <person name="Faehnrich R."/>
            <person name="Brambilla E."/>
            <person name="Klenk H.-P."/>
            <person name="Eisen J.A."/>
        </authorList>
    </citation>
    <scope>NUCLEOTIDE SEQUENCE [LARGE SCALE GENOMIC DNA]</scope>
    <source>
        <strain evidence="2">DSM 14977 / NBRC 100410 / VKM B-2274 / 506</strain>
        <plasmid evidence="2">Plasmid pOCEPR01</plasmid>
    </source>
</reference>
<dbReference type="AlphaFoldDB" id="E4UAT7"/>
<accession>E4UAT7</accession>
<evidence type="ECO:0000313" key="1">
    <source>
        <dbReference type="EMBL" id="ADR37722.1"/>
    </source>
</evidence>
<evidence type="ECO:0000313" key="2">
    <source>
        <dbReference type="Proteomes" id="UP000008722"/>
    </source>
</evidence>
<dbReference type="RefSeq" id="WP_013449702.1">
    <property type="nucleotide sequence ID" value="NC_014753.1"/>
</dbReference>
<reference evidence="1 2" key="2">
    <citation type="journal article" date="2011" name="Stand. Genomic Sci.">
        <title>Complete genome sequence of Oceanithermus profundus type strain (506).</title>
        <authorList>
            <person name="Pati A."/>
            <person name="Zhang X."/>
            <person name="Lapidus A."/>
            <person name="Nolan M."/>
            <person name="Lucas S."/>
            <person name="Del Rio T.G."/>
            <person name="Tice H."/>
            <person name="Cheng J.F."/>
            <person name="Tapia R."/>
            <person name="Han C."/>
            <person name="Goodwin L."/>
            <person name="Pitluck S."/>
            <person name="Liolios K."/>
            <person name="Pagani I."/>
            <person name="Ivanova N."/>
            <person name="Mavromatis K."/>
            <person name="Chen A."/>
            <person name="Palaniappan K."/>
            <person name="Hauser L."/>
            <person name="Jeffries C.D."/>
            <person name="Brambilla E.M."/>
            <person name="Rohl A."/>
            <person name="Mwirichia R."/>
            <person name="Rohde M."/>
            <person name="Tindall B.J."/>
            <person name="Sikorski J."/>
            <person name="Wirth R."/>
            <person name="Goker M."/>
            <person name="Woyke T."/>
            <person name="Detter J.C."/>
            <person name="Bristow J."/>
            <person name="Eisen J.A."/>
            <person name="Markowitz V."/>
            <person name="Hugenholtz P."/>
            <person name="Kyrpides N.C."/>
            <person name="Klenk H.P."/>
            <person name="Land M."/>
        </authorList>
    </citation>
    <scope>NUCLEOTIDE SEQUENCE [LARGE SCALE GENOMIC DNA]</scope>
    <source>
        <strain evidence="2">DSM 14977 / NBRC 100410 / VKM B-2274 / 506</strain>
        <plasmid evidence="2">Plasmid pOCEPR01</plasmid>
    </source>
</reference>
<dbReference type="KEGG" id="opr:Ocepr_2274"/>
<gene>
    <name evidence="1" type="ordered locus">Ocepr_2274</name>
</gene>
<dbReference type="Proteomes" id="UP000008722">
    <property type="component" value="Plasmid pOCEPR01"/>
</dbReference>
<name>E4UAT7_OCEP5</name>
<dbReference type="HOGENOM" id="CLU_1823389_0_0_0"/>
<dbReference type="EMBL" id="CP002362">
    <property type="protein sequence ID" value="ADR37722.1"/>
    <property type="molecule type" value="Genomic_DNA"/>
</dbReference>
<sequence length="141" mass="15259">MEHHFLAIRVAHEIDEQASEVGVVLAGPSFAQELGSLASYASELAEWGFVEAASRNLVHCLDGAALYPLDTAEWAKPLMEEERDVALVPSTEDLPLAVGKVDAFHVVVQQTGDVVLEVHESESGAVYRSEPLDPRELPLNG</sequence>
<organism evidence="1 2">
    <name type="scientific">Oceanithermus profundus (strain DSM 14977 / NBRC 100410 / VKM B-2274 / 506)</name>
    <dbReference type="NCBI Taxonomy" id="670487"/>
    <lineage>
        <taxon>Bacteria</taxon>
        <taxon>Thermotogati</taxon>
        <taxon>Deinococcota</taxon>
        <taxon>Deinococci</taxon>
        <taxon>Thermales</taxon>
        <taxon>Thermaceae</taxon>
        <taxon>Oceanithermus</taxon>
    </lineage>
</organism>
<geneLocation type="plasmid" evidence="1 2">
    <name>pOCEPR01</name>
</geneLocation>
<protein>
    <submittedName>
        <fullName evidence="1">Uncharacterized protein</fullName>
    </submittedName>
</protein>
<proteinExistence type="predicted"/>
<keyword evidence="1" id="KW-0614">Plasmid</keyword>
<keyword evidence="2" id="KW-1185">Reference proteome</keyword>